<organism evidence="2">
    <name type="scientific">Tanacetum cinerariifolium</name>
    <name type="common">Dalmatian daisy</name>
    <name type="synonym">Chrysanthemum cinerariifolium</name>
    <dbReference type="NCBI Taxonomy" id="118510"/>
    <lineage>
        <taxon>Eukaryota</taxon>
        <taxon>Viridiplantae</taxon>
        <taxon>Streptophyta</taxon>
        <taxon>Embryophyta</taxon>
        <taxon>Tracheophyta</taxon>
        <taxon>Spermatophyta</taxon>
        <taxon>Magnoliopsida</taxon>
        <taxon>eudicotyledons</taxon>
        <taxon>Gunneridae</taxon>
        <taxon>Pentapetalae</taxon>
        <taxon>asterids</taxon>
        <taxon>campanulids</taxon>
        <taxon>Asterales</taxon>
        <taxon>Asteraceae</taxon>
        <taxon>Asteroideae</taxon>
        <taxon>Anthemideae</taxon>
        <taxon>Anthemidinae</taxon>
        <taxon>Tanacetum</taxon>
    </lineage>
</organism>
<feature type="compositionally biased region" description="Basic residues" evidence="1">
    <location>
        <begin position="32"/>
        <end position="43"/>
    </location>
</feature>
<feature type="region of interest" description="Disordered" evidence="1">
    <location>
        <begin position="1"/>
        <end position="100"/>
    </location>
</feature>
<accession>A0A699HVJ3</accession>
<dbReference type="AlphaFoldDB" id="A0A699HVJ3"/>
<reference evidence="2" key="1">
    <citation type="journal article" date="2019" name="Sci. Rep.">
        <title>Draft genome of Tanacetum cinerariifolium, the natural source of mosquito coil.</title>
        <authorList>
            <person name="Yamashiro T."/>
            <person name="Shiraishi A."/>
            <person name="Satake H."/>
            <person name="Nakayama K."/>
        </authorList>
    </citation>
    <scope>NUCLEOTIDE SEQUENCE</scope>
</reference>
<feature type="compositionally biased region" description="Basic and acidic residues" evidence="1">
    <location>
        <begin position="58"/>
        <end position="70"/>
    </location>
</feature>
<feature type="non-terminal residue" evidence="2">
    <location>
        <position position="1"/>
    </location>
</feature>
<evidence type="ECO:0000256" key="1">
    <source>
        <dbReference type="SAM" id="MobiDB-lite"/>
    </source>
</evidence>
<feature type="compositionally biased region" description="Basic and acidic residues" evidence="1">
    <location>
        <begin position="82"/>
        <end position="100"/>
    </location>
</feature>
<protein>
    <submittedName>
        <fullName evidence="2">Uncharacterized protein</fullName>
    </submittedName>
</protein>
<sequence length="100" mass="11120">PSSKIKPRVEKAKDDKDAEPSRGSKSKESKSRSSKGNKSHPKSPGKSTQAEEPVFETIDTKMPLDQREDLGNTDDQPNVEAASKDDWFRKPERPPTPDSD</sequence>
<feature type="compositionally biased region" description="Basic and acidic residues" evidence="1">
    <location>
        <begin position="7"/>
        <end position="31"/>
    </location>
</feature>
<proteinExistence type="predicted"/>
<name>A0A699HVJ3_TANCI</name>
<dbReference type="EMBL" id="BKCJ010211019">
    <property type="protein sequence ID" value="GEY80152.1"/>
    <property type="molecule type" value="Genomic_DNA"/>
</dbReference>
<gene>
    <name evidence="2" type="ORF">Tci_452126</name>
</gene>
<evidence type="ECO:0000313" key="2">
    <source>
        <dbReference type="EMBL" id="GEY80152.1"/>
    </source>
</evidence>
<comment type="caution">
    <text evidence="2">The sequence shown here is derived from an EMBL/GenBank/DDBJ whole genome shotgun (WGS) entry which is preliminary data.</text>
</comment>